<protein>
    <recommendedName>
        <fullName evidence="3">SnoaL-like domain-containing protein</fullName>
    </recommendedName>
</protein>
<dbReference type="RefSeq" id="WP_343908476.1">
    <property type="nucleotide sequence ID" value="NZ_BAAAJE010000015.1"/>
</dbReference>
<keyword evidence="2" id="KW-1185">Reference proteome</keyword>
<sequence>MLPLLLPAVLALGPQPADVLHAWDERRAAAWSAGDAAGLRTLYTSGSVAGRRDVAMLRVWTARGLRVAGMRTQLLRVSVRAQAPARLVLEVTDRVIGGVAVPGAVPLPRDRPTGHVVTFRRVAGEWRVSSVRSG</sequence>
<reference evidence="1 2" key="1">
    <citation type="journal article" date="2019" name="Int. J. Syst. Evol. Microbiol.">
        <title>The Global Catalogue of Microorganisms (GCM) 10K type strain sequencing project: providing services to taxonomists for standard genome sequencing and annotation.</title>
        <authorList>
            <consortium name="The Broad Institute Genomics Platform"/>
            <consortium name="The Broad Institute Genome Sequencing Center for Infectious Disease"/>
            <person name="Wu L."/>
            <person name="Ma J."/>
        </authorList>
    </citation>
    <scope>NUCLEOTIDE SEQUENCE [LARGE SCALE GENOMIC DNA]</scope>
    <source>
        <strain evidence="1 2">JCM 11813</strain>
    </source>
</reference>
<dbReference type="EMBL" id="BAAAJE010000015">
    <property type="protein sequence ID" value="GAA1150001.1"/>
    <property type="molecule type" value="Genomic_DNA"/>
</dbReference>
<proteinExistence type="predicted"/>
<accession>A0ABN1UIL9</accession>
<evidence type="ECO:0008006" key="3">
    <source>
        <dbReference type="Google" id="ProtNLM"/>
    </source>
</evidence>
<organism evidence="1 2">
    <name type="scientific">Nocardioides aquiterrae</name>
    <dbReference type="NCBI Taxonomy" id="203799"/>
    <lineage>
        <taxon>Bacteria</taxon>
        <taxon>Bacillati</taxon>
        <taxon>Actinomycetota</taxon>
        <taxon>Actinomycetes</taxon>
        <taxon>Propionibacteriales</taxon>
        <taxon>Nocardioidaceae</taxon>
        <taxon>Nocardioides</taxon>
    </lineage>
</organism>
<dbReference type="Proteomes" id="UP001499979">
    <property type="component" value="Unassembled WGS sequence"/>
</dbReference>
<evidence type="ECO:0000313" key="1">
    <source>
        <dbReference type="EMBL" id="GAA1150001.1"/>
    </source>
</evidence>
<gene>
    <name evidence="1" type="ORF">GCM10009606_30900</name>
</gene>
<comment type="caution">
    <text evidence="1">The sequence shown here is derived from an EMBL/GenBank/DDBJ whole genome shotgun (WGS) entry which is preliminary data.</text>
</comment>
<name>A0ABN1UIL9_9ACTN</name>
<evidence type="ECO:0000313" key="2">
    <source>
        <dbReference type="Proteomes" id="UP001499979"/>
    </source>
</evidence>